<protein>
    <submittedName>
        <fullName evidence="3">SCY1-like protein 2</fullName>
    </submittedName>
</protein>
<proteinExistence type="predicted"/>
<dbReference type="SUPFAM" id="SSF48371">
    <property type="entry name" value="ARM repeat"/>
    <property type="match status" value="1"/>
</dbReference>
<name>A0A915EJM5_9BILA</name>
<feature type="compositionally biased region" description="Polar residues" evidence="1">
    <location>
        <begin position="841"/>
        <end position="855"/>
    </location>
</feature>
<dbReference type="InterPro" id="IPR051177">
    <property type="entry name" value="CIK-Related_Protein"/>
</dbReference>
<organism evidence="2 3">
    <name type="scientific">Ditylenchus dipsaci</name>
    <dbReference type="NCBI Taxonomy" id="166011"/>
    <lineage>
        <taxon>Eukaryota</taxon>
        <taxon>Metazoa</taxon>
        <taxon>Ecdysozoa</taxon>
        <taxon>Nematoda</taxon>
        <taxon>Chromadorea</taxon>
        <taxon>Rhabditida</taxon>
        <taxon>Tylenchina</taxon>
        <taxon>Tylenchomorpha</taxon>
        <taxon>Sphaerularioidea</taxon>
        <taxon>Anguinidae</taxon>
        <taxon>Anguininae</taxon>
        <taxon>Ditylenchus</taxon>
    </lineage>
</organism>
<dbReference type="InterPro" id="IPR011989">
    <property type="entry name" value="ARM-like"/>
</dbReference>
<feature type="compositionally biased region" description="Low complexity" evidence="1">
    <location>
        <begin position="711"/>
        <end position="727"/>
    </location>
</feature>
<dbReference type="PANTHER" id="PTHR12984">
    <property type="entry name" value="SCY1-RELATED S/T PROTEIN KINASE-LIKE"/>
    <property type="match status" value="1"/>
</dbReference>
<feature type="region of interest" description="Disordered" evidence="1">
    <location>
        <begin position="703"/>
        <end position="739"/>
    </location>
</feature>
<dbReference type="Gene3D" id="1.25.10.10">
    <property type="entry name" value="Leucine-rich Repeat Variant"/>
    <property type="match status" value="1"/>
</dbReference>
<dbReference type="PANTHER" id="PTHR12984:SF6">
    <property type="entry name" value="SCY1-LIKE PROTEIN 2"/>
    <property type="match status" value="1"/>
</dbReference>
<dbReference type="InterPro" id="IPR016024">
    <property type="entry name" value="ARM-type_fold"/>
</dbReference>
<dbReference type="AlphaFoldDB" id="A0A915EJM5"/>
<dbReference type="Proteomes" id="UP000887574">
    <property type="component" value="Unplaced"/>
</dbReference>
<dbReference type="WBParaSite" id="jg7415">
    <property type="protein sequence ID" value="jg7415"/>
    <property type="gene ID" value="jg7415"/>
</dbReference>
<evidence type="ECO:0000256" key="1">
    <source>
        <dbReference type="SAM" id="MobiDB-lite"/>
    </source>
</evidence>
<evidence type="ECO:0000313" key="2">
    <source>
        <dbReference type="Proteomes" id="UP000887574"/>
    </source>
</evidence>
<reference evidence="3" key="1">
    <citation type="submission" date="2022-11" db="UniProtKB">
        <authorList>
            <consortium name="WormBaseParasite"/>
        </authorList>
    </citation>
    <scope>IDENTIFICATION</scope>
</reference>
<keyword evidence="2" id="KW-1185">Reference proteome</keyword>
<evidence type="ECO:0000313" key="3">
    <source>
        <dbReference type="WBParaSite" id="jg7415"/>
    </source>
</evidence>
<accession>A0A915EJM5</accession>
<feature type="compositionally biased region" description="Polar residues" evidence="1">
    <location>
        <begin position="871"/>
        <end position="887"/>
    </location>
</feature>
<feature type="region of interest" description="Disordered" evidence="1">
    <location>
        <begin position="836"/>
        <end position="897"/>
    </location>
</feature>
<sequence length="897" mass="99829">MNNYSSSDEASMDGDVIDWSDVSEKAVDLLTQADQEEVVIHPGRPKKQKVTVNPPIPIELIPSRKRMKNGDISFLAILEGEIYKRSEQPNAEEIQQWRCIKHSESCKMVIDTNRADLCVGKSKTRHSHRTAKVDLDIRAISARVPILATQNQAAPRQIYSSIIENTSRKVAARINPLNVAHVTNYHRNKMDADPTTSTNPVDMVIPVMLQNYKMTSYVPIDDVSSAYDAVMTQCARNSDGTENLMEAQIVLLQGTPKKLKLVDQRIARQRLKIALAYNREEILEYLRKQSDFTVLDQFEKYMLLYYCIWKQLSVSQLTNVPESLKEDVKMCLNFTPELRPDAIQFTRIAYFEDPLLKPSITWTLLCKWTTLRRCSSSKAYKPFWTNFQKDPCYKSWFLLSCQYLFIAEMATSAEFASIILPSLIPIFTVQRPYQTVLLLLQKIPLLLEKTPEADVRKHVLPLVYTALTNENTKIQELCLNIIPTIGKLVDREAMRAQLLPKLLKLVLDDNILAIRVQTLVCLGKLMANLEPWMVSNQILPALPKINSKEPGILMACLGIYKIANETDKFGISTEQCAKSVLPFLMSSCVENTLNLQQFEQFMALLHLLMKKVETEQRKRLQQLSASQEESRNMNNFNFGAAGEGTLNFATSLTKNKTAAPIDPDLKDLAGLFGPAATMVDMNPSQKQGSLTLEDKKRLAAEQDSSLAGIKSKASTESEAITTSTSSANQPMKDMWASSPFSPPIVQSSAMVATGAASTSSSNFEFPMVNHKKNDSFAATADLFSQPSNKANSAPKSTFDFAHFPQPPTAASNPVQRAVNKQSSGMDLDSLFGGSPALIQKPPSSTNPVQAKNMGNSKGGLDLSQFDKLISFPTTQKNEAAPAGNTNGLKDPFDGLLN</sequence>